<dbReference type="STRING" id="1410661.GCA_000702205_01117"/>
<dbReference type="InterPro" id="IPR020449">
    <property type="entry name" value="Tscrpt_reg_AraC-type_HTH"/>
</dbReference>
<dbReference type="AlphaFoldDB" id="A0A1H5SSE3"/>
<feature type="domain" description="HTH araC/xylS-type" evidence="4">
    <location>
        <begin position="175"/>
        <end position="273"/>
    </location>
</feature>
<dbReference type="PANTHER" id="PTHR43280:SF2">
    <property type="entry name" value="HTH-TYPE TRANSCRIPTIONAL REGULATOR EXSA"/>
    <property type="match status" value="1"/>
</dbReference>
<dbReference type="PANTHER" id="PTHR43280">
    <property type="entry name" value="ARAC-FAMILY TRANSCRIPTIONAL REGULATOR"/>
    <property type="match status" value="1"/>
</dbReference>
<keyword evidence="3" id="KW-0804">Transcription</keyword>
<reference evidence="5 6" key="1">
    <citation type="submission" date="2016-10" db="EMBL/GenBank/DDBJ databases">
        <authorList>
            <person name="de Groot N.N."/>
        </authorList>
    </citation>
    <scope>NUCLEOTIDE SEQUENCE [LARGE SCALE GENOMIC DNA]</scope>
    <source>
        <strain evidence="5 6">D15d</strain>
    </source>
</reference>
<keyword evidence="2 5" id="KW-0238">DNA-binding</keyword>
<dbReference type="GO" id="GO:0003700">
    <property type="term" value="F:DNA-binding transcription factor activity"/>
    <property type="evidence" value="ECO:0007669"/>
    <property type="project" value="InterPro"/>
</dbReference>
<keyword evidence="6" id="KW-1185">Reference proteome</keyword>
<evidence type="ECO:0000259" key="4">
    <source>
        <dbReference type="PROSITE" id="PS01124"/>
    </source>
</evidence>
<dbReference type="InterPro" id="IPR037923">
    <property type="entry name" value="HTH-like"/>
</dbReference>
<evidence type="ECO:0000256" key="1">
    <source>
        <dbReference type="ARBA" id="ARBA00023015"/>
    </source>
</evidence>
<dbReference type="Pfam" id="PF12833">
    <property type="entry name" value="HTH_18"/>
    <property type="match status" value="1"/>
</dbReference>
<dbReference type="PROSITE" id="PS01124">
    <property type="entry name" value="HTH_ARAC_FAMILY_2"/>
    <property type="match status" value="1"/>
</dbReference>
<dbReference type="RefSeq" id="WP_103952326.1">
    <property type="nucleotide sequence ID" value="NZ_FNUL01000003.1"/>
</dbReference>
<dbReference type="SUPFAM" id="SSF46689">
    <property type="entry name" value="Homeodomain-like"/>
    <property type="match status" value="2"/>
</dbReference>
<evidence type="ECO:0000313" key="6">
    <source>
        <dbReference type="Proteomes" id="UP000236726"/>
    </source>
</evidence>
<evidence type="ECO:0000256" key="2">
    <source>
        <dbReference type="ARBA" id="ARBA00023125"/>
    </source>
</evidence>
<dbReference type="Pfam" id="PF07883">
    <property type="entry name" value="Cupin_2"/>
    <property type="match status" value="1"/>
</dbReference>
<dbReference type="InterPro" id="IPR013096">
    <property type="entry name" value="Cupin_2"/>
</dbReference>
<accession>A0A1H5SSE3</accession>
<gene>
    <name evidence="5" type="ORF">SAMN05216537_103109</name>
</gene>
<evidence type="ECO:0000313" key="5">
    <source>
        <dbReference type="EMBL" id="SEF53533.1"/>
    </source>
</evidence>
<evidence type="ECO:0000256" key="3">
    <source>
        <dbReference type="ARBA" id="ARBA00023163"/>
    </source>
</evidence>
<keyword evidence="1" id="KW-0805">Transcription regulation</keyword>
<dbReference type="InterPro" id="IPR018060">
    <property type="entry name" value="HTH_AraC"/>
</dbReference>
<name>A0A1H5SSE3_9FIRM</name>
<proteinExistence type="predicted"/>
<dbReference type="InterPro" id="IPR009057">
    <property type="entry name" value="Homeodomain-like_sf"/>
</dbReference>
<dbReference type="Gene3D" id="1.10.10.60">
    <property type="entry name" value="Homeodomain-like"/>
    <property type="match status" value="2"/>
</dbReference>
<protein>
    <submittedName>
        <fullName evidence="5">AraC-type DNA-binding protein</fullName>
    </submittedName>
</protein>
<dbReference type="InterPro" id="IPR018062">
    <property type="entry name" value="HTH_AraC-typ_CS"/>
</dbReference>
<dbReference type="EMBL" id="FNUL01000003">
    <property type="protein sequence ID" value="SEF53533.1"/>
    <property type="molecule type" value="Genomic_DNA"/>
</dbReference>
<sequence length="277" mass="32111">MLKNVPKEFNIQRIKREASFKPSSTHSHPFHEIFYLVSGQCKVFIDHNIYTFNKGDIAIVPAGTLHKTDYTGKGIHERIVISFTEEQVHWLNNYAGDGVVEEFLSANDVFSIPDRRRDYAETLMNKLLFEKNNPDILSPAFISTSLSELLLFIIRCKKFEDNVVKEIDTNNQIMQEIATYIYNHYNEPLMLDDIAHQFNLSRSYLSKKFKASTGFGFKEYMINIRIKKACELLLGTNKTITEIAFECGFNDSNYFGDAFRRIKGVSPHKYRKNAETF</sequence>
<dbReference type="Proteomes" id="UP000236726">
    <property type="component" value="Unassembled WGS sequence"/>
</dbReference>
<dbReference type="Gene3D" id="2.60.120.10">
    <property type="entry name" value="Jelly Rolls"/>
    <property type="match status" value="1"/>
</dbReference>
<dbReference type="GO" id="GO:0043565">
    <property type="term" value="F:sequence-specific DNA binding"/>
    <property type="evidence" value="ECO:0007669"/>
    <property type="project" value="InterPro"/>
</dbReference>
<dbReference type="PROSITE" id="PS00041">
    <property type="entry name" value="HTH_ARAC_FAMILY_1"/>
    <property type="match status" value="1"/>
</dbReference>
<dbReference type="InterPro" id="IPR014710">
    <property type="entry name" value="RmlC-like_jellyroll"/>
</dbReference>
<dbReference type="SUPFAM" id="SSF51215">
    <property type="entry name" value="Regulatory protein AraC"/>
    <property type="match status" value="1"/>
</dbReference>
<dbReference type="PRINTS" id="PR00032">
    <property type="entry name" value="HTHARAC"/>
</dbReference>
<organism evidence="5 6">
    <name type="scientific">Lachnospira multipara</name>
    <dbReference type="NCBI Taxonomy" id="28051"/>
    <lineage>
        <taxon>Bacteria</taxon>
        <taxon>Bacillati</taxon>
        <taxon>Bacillota</taxon>
        <taxon>Clostridia</taxon>
        <taxon>Lachnospirales</taxon>
        <taxon>Lachnospiraceae</taxon>
        <taxon>Lachnospira</taxon>
    </lineage>
</organism>
<dbReference type="SMART" id="SM00342">
    <property type="entry name" value="HTH_ARAC"/>
    <property type="match status" value="1"/>
</dbReference>